<feature type="domain" description="Zn(2)-C6 fungal-type" evidence="8">
    <location>
        <begin position="43"/>
        <end position="73"/>
    </location>
</feature>
<keyword evidence="10" id="KW-1185">Reference proteome</keyword>
<feature type="coiled-coil region" evidence="6">
    <location>
        <begin position="80"/>
        <end position="107"/>
    </location>
</feature>
<keyword evidence="5" id="KW-0539">Nucleus</keyword>
<proteinExistence type="predicted"/>
<evidence type="ECO:0000259" key="8">
    <source>
        <dbReference type="PROSITE" id="PS50048"/>
    </source>
</evidence>
<dbReference type="GO" id="GO:0006351">
    <property type="term" value="P:DNA-templated transcription"/>
    <property type="evidence" value="ECO:0007669"/>
    <property type="project" value="InterPro"/>
</dbReference>
<sequence length="782" mass="86580">MSAIADTGQAGSGSRFGSSPNEAPRPAEPLAVTDGKAPEKTISCTSCRKRKLKCDRVKPACGTCSRLRHDCEYPERRRNMGSKRRNMKELEARLAEVETRLVAETKAVAAAGANSTITAQASTSIEADWNTLGMDLNMEMALEMDMDINTDLNNPTMLNPGYDMPSTGYNIPYAEPLAENNQNYPQELLELGLEEPLPPQEMIDDLHRIYFDKIHPTMPMIHKGRYFASLVKAPKSRPPICLRYAMWSMACSLSDQYLCLEDLMYERARHYLQVAEMKAHGELFVTVYHTQAWSIIAIFEAKKAYFSRSWMSTGRATRLGQMLGLHRLDATGSAAKQVLLPPRDWTELEERRRTFWFVFYGDRWSSSGTGWPMSINESEIRTNLPASEEAFELGIMEKTPTLAEALTPEGARNISTLGGLVLSASLYGHNFEHTHRDGTDENPHDVSNGEFWKRHRKMDNVLSNTFMFLPDHLRLPAGIRNMSIVFIHMNLHTSTICLHQAAIVTAQKHNVTDSILRQSEARCLIAAEEITNIMRLVCHVDVSTMNCWVGFYLYVAAGVFLNDQRFGKPKPQNIVNIEFLLAAMWAIGFKHTVIRYFSAQLELEIEAAGLKAAGNSGGPIRVPSTPMDGVAGISSERDGVHVRFCASGSNTSDSTTNAGMTSMCEESSSAAGSPKNAQPFWTLKDPVMAGVIIKPAEQQKASVNVEASPSVGNSKSPPTPLPHRMASTPAQAYLTGMDLWDERNPFTTPSVRVPTANKFGLAEGVESFLQNNGWDNGPSSVP</sequence>
<keyword evidence="2" id="KW-0479">Metal-binding</keyword>
<feature type="compositionally biased region" description="Polar residues" evidence="7">
    <location>
        <begin position="647"/>
        <end position="671"/>
    </location>
</feature>
<dbReference type="CDD" id="cd12148">
    <property type="entry name" value="fungal_TF_MHR"/>
    <property type="match status" value="1"/>
</dbReference>
<dbReference type="CDD" id="cd00067">
    <property type="entry name" value="GAL4"/>
    <property type="match status" value="1"/>
</dbReference>
<feature type="region of interest" description="Disordered" evidence="7">
    <location>
        <begin position="703"/>
        <end position="724"/>
    </location>
</feature>
<feature type="compositionally biased region" description="Polar residues" evidence="7">
    <location>
        <begin position="703"/>
        <end position="716"/>
    </location>
</feature>
<keyword evidence="3" id="KW-0805">Transcription regulation</keyword>
<evidence type="ECO:0000256" key="4">
    <source>
        <dbReference type="ARBA" id="ARBA00023163"/>
    </source>
</evidence>
<dbReference type="Proteomes" id="UP000177625">
    <property type="component" value="Unassembled WGS sequence"/>
</dbReference>
<dbReference type="SUPFAM" id="SSF57701">
    <property type="entry name" value="Zn2/Cys6 DNA-binding domain"/>
    <property type="match status" value="1"/>
</dbReference>
<dbReference type="SMART" id="SM00906">
    <property type="entry name" value="Fungal_trans"/>
    <property type="match status" value="1"/>
</dbReference>
<dbReference type="PANTHER" id="PTHR47338:SF10">
    <property type="entry name" value="TRANSCRIPTION FACTOR DOMAIN-CONTAINING PROTEIN-RELATED"/>
    <property type="match status" value="1"/>
</dbReference>
<evidence type="ECO:0000313" key="9">
    <source>
        <dbReference type="EMBL" id="CZT48800.1"/>
    </source>
</evidence>
<reference evidence="10" key="1">
    <citation type="submission" date="2016-03" db="EMBL/GenBank/DDBJ databases">
        <authorList>
            <person name="Guldener U."/>
        </authorList>
    </citation>
    <scope>NUCLEOTIDE SEQUENCE [LARGE SCALE GENOMIC DNA]</scope>
</reference>
<gene>
    <name evidence="9" type="ORF">RSE6_09552</name>
</gene>
<dbReference type="AlphaFoldDB" id="A0A1E1MI71"/>
<comment type="subcellular location">
    <subcellularLocation>
        <location evidence="1">Nucleus</location>
    </subcellularLocation>
</comment>
<evidence type="ECO:0000313" key="10">
    <source>
        <dbReference type="Proteomes" id="UP000177625"/>
    </source>
</evidence>
<organism evidence="9 10">
    <name type="scientific">Rhynchosporium secalis</name>
    <name type="common">Barley scald fungus</name>
    <dbReference type="NCBI Taxonomy" id="38038"/>
    <lineage>
        <taxon>Eukaryota</taxon>
        <taxon>Fungi</taxon>
        <taxon>Dikarya</taxon>
        <taxon>Ascomycota</taxon>
        <taxon>Pezizomycotina</taxon>
        <taxon>Leotiomycetes</taxon>
        <taxon>Helotiales</taxon>
        <taxon>Ploettnerulaceae</taxon>
        <taxon>Rhynchosporium</taxon>
    </lineage>
</organism>
<dbReference type="InterPro" id="IPR007219">
    <property type="entry name" value="XnlR_reg_dom"/>
</dbReference>
<evidence type="ECO:0000256" key="6">
    <source>
        <dbReference type="SAM" id="Coils"/>
    </source>
</evidence>
<evidence type="ECO:0000256" key="2">
    <source>
        <dbReference type="ARBA" id="ARBA00022723"/>
    </source>
</evidence>
<dbReference type="InterPro" id="IPR050815">
    <property type="entry name" value="TF_fung"/>
</dbReference>
<evidence type="ECO:0000256" key="3">
    <source>
        <dbReference type="ARBA" id="ARBA00023015"/>
    </source>
</evidence>
<dbReference type="InterPro" id="IPR036864">
    <property type="entry name" value="Zn2-C6_fun-type_DNA-bd_sf"/>
</dbReference>
<accession>A0A1E1MI71</accession>
<keyword evidence="4" id="KW-0804">Transcription</keyword>
<name>A0A1E1MI71_RHYSE</name>
<evidence type="ECO:0000256" key="7">
    <source>
        <dbReference type="SAM" id="MobiDB-lite"/>
    </source>
</evidence>
<dbReference type="Pfam" id="PF04082">
    <property type="entry name" value="Fungal_trans"/>
    <property type="match status" value="1"/>
</dbReference>
<dbReference type="GO" id="GO:0000981">
    <property type="term" value="F:DNA-binding transcription factor activity, RNA polymerase II-specific"/>
    <property type="evidence" value="ECO:0007669"/>
    <property type="project" value="InterPro"/>
</dbReference>
<feature type="region of interest" description="Disordered" evidence="7">
    <location>
        <begin position="647"/>
        <end position="675"/>
    </location>
</feature>
<protein>
    <recommendedName>
        <fullName evidence="8">Zn(2)-C6 fungal-type domain-containing protein</fullName>
    </recommendedName>
</protein>
<feature type="region of interest" description="Disordered" evidence="7">
    <location>
        <begin position="1"/>
        <end position="36"/>
    </location>
</feature>
<keyword evidence="6" id="KW-0175">Coiled coil</keyword>
<dbReference type="GO" id="GO:0008270">
    <property type="term" value="F:zinc ion binding"/>
    <property type="evidence" value="ECO:0007669"/>
    <property type="project" value="InterPro"/>
</dbReference>
<dbReference type="PROSITE" id="PS50048">
    <property type="entry name" value="ZN2_CY6_FUNGAL_2"/>
    <property type="match status" value="1"/>
</dbReference>
<dbReference type="GO" id="GO:0005634">
    <property type="term" value="C:nucleus"/>
    <property type="evidence" value="ECO:0007669"/>
    <property type="project" value="UniProtKB-SubCell"/>
</dbReference>
<dbReference type="Gene3D" id="4.10.240.10">
    <property type="entry name" value="Zn(2)-C6 fungal-type DNA-binding domain"/>
    <property type="match status" value="1"/>
</dbReference>
<dbReference type="Pfam" id="PF00172">
    <property type="entry name" value="Zn_clus"/>
    <property type="match status" value="1"/>
</dbReference>
<dbReference type="PANTHER" id="PTHR47338">
    <property type="entry name" value="ZN(II)2CYS6 TRANSCRIPTION FACTOR (EUROFUNG)-RELATED"/>
    <property type="match status" value="1"/>
</dbReference>
<dbReference type="PROSITE" id="PS00463">
    <property type="entry name" value="ZN2_CY6_FUNGAL_1"/>
    <property type="match status" value="1"/>
</dbReference>
<evidence type="ECO:0000256" key="5">
    <source>
        <dbReference type="ARBA" id="ARBA00023242"/>
    </source>
</evidence>
<dbReference type="GO" id="GO:0003677">
    <property type="term" value="F:DNA binding"/>
    <property type="evidence" value="ECO:0007669"/>
    <property type="project" value="InterPro"/>
</dbReference>
<dbReference type="InterPro" id="IPR001138">
    <property type="entry name" value="Zn2Cys6_DnaBD"/>
</dbReference>
<dbReference type="SMART" id="SM00066">
    <property type="entry name" value="GAL4"/>
    <property type="match status" value="1"/>
</dbReference>
<evidence type="ECO:0000256" key="1">
    <source>
        <dbReference type="ARBA" id="ARBA00004123"/>
    </source>
</evidence>
<dbReference type="EMBL" id="FJVC01000350">
    <property type="protein sequence ID" value="CZT48800.1"/>
    <property type="molecule type" value="Genomic_DNA"/>
</dbReference>